<gene>
    <name evidence="2" type="ORF">LUZ63_002438</name>
</gene>
<accession>A0A9Q0HXU4</accession>
<sequence length="181" mass="20377">MSSDDENTKEEKRRQCNKRIAIWWFTAALHCAGDSRTLRRDRDQSGAQYIREILRGHAAVVQANYRLTPANFRLLGDELLARGLNLGGDLIIEEHVGMFLQLVAQGATIRKLCLDFQHSEETVSRSLREDALGAIDGTHIPAFPDSHETFKERWKNRKGNVTQNVIAAVDFNGNFLTVVSG</sequence>
<dbReference type="OrthoDB" id="665395at2759"/>
<organism evidence="2 3">
    <name type="scientific">Rhynchospora breviuscula</name>
    <dbReference type="NCBI Taxonomy" id="2022672"/>
    <lineage>
        <taxon>Eukaryota</taxon>
        <taxon>Viridiplantae</taxon>
        <taxon>Streptophyta</taxon>
        <taxon>Embryophyta</taxon>
        <taxon>Tracheophyta</taxon>
        <taxon>Spermatophyta</taxon>
        <taxon>Magnoliopsida</taxon>
        <taxon>Liliopsida</taxon>
        <taxon>Poales</taxon>
        <taxon>Cyperaceae</taxon>
        <taxon>Cyperoideae</taxon>
        <taxon>Rhynchosporeae</taxon>
        <taxon>Rhynchospora</taxon>
    </lineage>
</organism>
<dbReference type="Pfam" id="PF26138">
    <property type="entry name" value="DUF8040"/>
    <property type="match status" value="1"/>
</dbReference>
<feature type="domain" description="DUF8040" evidence="1">
    <location>
        <begin position="43"/>
        <end position="128"/>
    </location>
</feature>
<reference evidence="2" key="1">
    <citation type="journal article" date="2022" name="Cell">
        <title>Repeat-based holocentromeres influence genome architecture and karyotype evolution.</title>
        <authorList>
            <person name="Hofstatter P.G."/>
            <person name="Thangavel G."/>
            <person name="Lux T."/>
            <person name="Neumann P."/>
            <person name="Vondrak T."/>
            <person name="Novak P."/>
            <person name="Zhang M."/>
            <person name="Costa L."/>
            <person name="Castellani M."/>
            <person name="Scott A."/>
            <person name="Toegelov H."/>
            <person name="Fuchs J."/>
            <person name="Mata-Sucre Y."/>
            <person name="Dias Y."/>
            <person name="Vanzela A.L.L."/>
            <person name="Huettel B."/>
            <person name="Almeida C.C.S."/>
            <person name="Simkova H."/>
            <person name="Souza G."/>
            <person name="Pedrosa-Harand A."/>
            <person name="Macas J."/>
            <person name="Mayer K.F.X."/>
            <person name="Houben A."/>
            <person name="Marques A."/>
        </authorList>
    </citation>
    <scope>NUCLEOTIDE SEQUENCE</scope>
    <source>
        <strain evidence="2">RhyBre1mFocal</strain>
    </source>
</reference>
<evidence type="ECO:0000313" key="2">
    <source>
        <dbReference type="EMBL" id="KAJ1702659.1"/>
    </source>
</evidence>
<comment type="caution">
    <text evidence="2">The sequence shown here is derived from an EMBL/GenBank/DDBJ whole genome shotgun (WGS) entry which is preliminary data.</text>
</comment>
<evidence type="ECO:0000259" key="1">
    <source>
        <dbReference type="Pfam" id="PF26138"/>
    </source>
</evidence>
<dbReference type="InterPro" id="IPR058353">
    <property type="entry name" value="DUF8040"/>
</dbReference>
<protein>
    <recommendedName>
        <fullName evidence="1">DUF8040 domain-containing protein</fullName>
    </recommendedName>
</protein>
<name>A0A9Q0HXU4_9POAL</name>
<dbReference type="EMBL" id="JAMQYH010000001">
    <property type="protein sequence ID" value="KAJ1702659.1"/>
    <property type="molecule type" value="Genomic_DNA"/>
</dbReference>
<dbReference type="AlphaFoldDB" id="A0A9Q0HXU4"/>
<dbReference type="Proteomes" id="UP001151287">
    <property type="component" value="Unassembled WGS sequence"/>
</dbReference>
<evidence type="ECO:0000313" key="3">
    <source>
        <dbReference type="Proteomes" id="UP001151287"/>
    </source>
</evidence>
<proteinExistence type="predicted"/>
<keyword evidence="3" id="KW-1185">Reference proteome</keyword>